<comment type="subunit">
    <text evidence="4">Homotrimer; associates with NifD.</text>
</comment>
<accession>A0A5B8NIQ0</accession>
<protein>
    <recommendedName>
        <fullName evidence="4">Nitrogenase-stabilizing/protective protein NifW</fullName>
    </recommendedName>
</protein>
<dbReference type="HAMAP" id="MF_00529">
    <property type="entry name" value="NifW"/>
    <property type="match status" value="1"/>
</dbReference>
<sequence>MTTTKTLADFQKLTTAEDYLQFFEIDYDQQFVNINRLHILKQFSLLIKEVDEAFPDVSEEEKLEKYGMALAEAYEVFLTSSPLETKLFKVFQNKPKNFVSVNDLTPKE</sequence>
<keyword evidence="3 4" id="KW-0535">Nitrogen fixation</keyword>
<gene>
    <name evidence="4 5" type="primary">nifW</name>
    <name evidence="5" type="ORF">FRE64_02170</name>
</gene>
<dbReference type="Pfam" id="PF03206">
    <property type="entry name" value="NifW"/>
    <property type="match status" value="1"/>
</dbReference>
<dbReference type="KEGG" id="enn:FRE64_02170"/>
<evidence type="ECO:0000313" key="6">
    <source>
        <dbReference type="Proteomes" id="UP000318453"/>
    </source>
</evidence>
<dbReference type="InterPro" id="IPR004893">
    <property type="entry name" value="NifW"/>
</dbReference>
<dbReference type="Proteomes" id="UP000318453">
    <property type="component" value="Chromosome"/>
</dbReference>
<reference evidence="5 6" key="1">
    <citation type="submission" date="2019-08" db="EMBL/GenBank/DDBJ databases">
        <title>Carotenoids and Carotenoid Binding Proteins in the Halophilic Cyanobacterium Euhalothece sp. ZM00.</title>
        <authorList>
            <person name="Cho S.M."/>
            <person name="Song J.Y."/>
            <person name="Park Y.-I."/>
        </authorList>
    </citation>
    <scope>NUCLEOTIDE SEQUENCE [LARGE SCALE GENOMIC DNA]</scope>
    <source>
        <strain evidence="5 6">Z-M001</strain>
    </source>
</reference>
<dbReference type="NCBIfam" id="NF010702">
    <property type="entry name" value="PRK14102.1"/>
    <property type="match status" value="1"/>
</dbReference>
<dbReference type="EMBL" id="CP042326">
    <property type="protein sequence ID" value="QDZ38847.1"/>
    <property type="molecule type" value="Genomic_DNA"/>
</dbReference>
<evidence type="ECO:0000256" key="3">
    <source>
        <dbReference type="ARBA" id="ARBA00023231"/>
    </source>
</evidence>
<name>A0A5B8NIQ0_9CHRO</name>
<dbReference type="AlphaFoldDB" id="A0A5B8NIQ0"/>
<proteinExistence type="inferred from homology"/>
<dbReference type="OrthoDB" id="9811868at2"/>
<dbReference type="RefSeq" id="WP_146294458.1">
    <property type="nucleotide sequence ID" value="NZ_CP042326.1"/>
</dbReference>
<evidence type="ECO:0000313" key="5">
    <source>
        <dbReference type="EMBL" id="QDZ38847.1"/>
    </source>
</evidence>
<evidence type="ECO:0000256" key="1">
    <source>
        <dbReference type="ARBA" id="ARBA00002247"/>
    </source>
</evidence>
<organism evidence="5 6">
    <name type="scientific">Euhalothece natronophila Z-M001</name>
    <dbReference type="NCBI Taxonomy" id="522448"/>
    <lineage>
        <taxon>Bacteria</taxon>
        <taxon>Bacillati</taxon>
        <taxon>Cyanobacteriota</taxon>
        <taxon>Cyanophyceae</taxon>
        <taxon>Oscillatoriophycideae</taxon>
        <taxon>Chroococcales</taxon>
        <taxon>Halothecacae</taxon>
        <taxon>Halothece cluster</taxon>
        <taxon>Euhalothece</taxon>
    </lineage>
</organism>
<dbReference type="GO" id="GO:0009399">
    <property type="term" value="P:nitrogen fixation"/>
    <property type="evidence" value="ECO:0007669"/>
    <property type="project" value="UniProtKB-UniRule"/>
</dbReference>
<evidence type="ECO:0000256" key="4">
    <source>
        <dbReference type="HAMAP-Rule" id="MF_00529"/>
    </source>
</evidence>
<keyword evidence="6" id="KW-1185">Reference proteome</keyword>
<dbReference type="PIRSF" id="PIRSF005790">
    <property type="entry name" value="NifW"/>
    <property type="match status" value="1"/>
</dbReference>
<evidence type="ECO:0000256" key="2">
    <source>
        <dbReference type="ARBA" id="ARBA00008351"/>
    </source>
</evidence>
<comment type="similarity">
    <text evidence="2 4">Belongs to the NifW family.</text>
</comment>
<comment type="function">
    <text evidence="1 4">May protect the nitrogenase Fe-Mo protein from oxidative damage.</text>
</comment>